<dbReference type="PANTHER" id="PTHR43800">
    <property type="entry name" value="PEPTIDYL-LYSINE N-ACETYLTRANSFERASE YJAB"/>
    <property type="match status" value="1"/>
</dbReference>
<dbReference type="Proteomes" id="UP001523528">
    <property type="component" value="Unassembled WGS sequence"/>
</dbReference>
<evidence type="ECO:0000259" key="4">
    <source>
        <dbReference type="PROSITE" id="PS51186"/>
    </source>
</evidence>
<proteinExistence type="predicted"/>
<feature type="region of interest" description="Disordered" evidence="3">
    <location>
        <begin position="1"/>
        <end position="27"/>
    </location>
</feature>
<accession>A0ABT1EZX8</accession>
<dbReference type="Pfam" id="PF00583">
    <property type="entry name" value="Acetyltransf_1"/>
    <property type="match status" value="1"/>
</dbReference>
<dbReference type="PROSITE" id="PS51186">
    <property type="entry name" value="GNAT"/>
    <property type="match status" value="1"/>
</dbReference>
<name>A0ABT1EZX8_9PROT</name>
<evidence type="ECO:0000313" key="5">
    <source>
        <dbReference type="EMBL" id="MCP1258497.1"/>
    </source>
</evidence>
<keyword evidence="6" id="KW-1185">Reference proteome</keyword>
<dbReference type="SUPFAM" id="SSF55729">
    <property type="entry name" value="Acyl-CoA N-acyltransferases (Nat)"/>
    <property type="match status" value="1"/>
</dbReference>
<feature type="domain" description="N-acetyltransferase" evidence="4">
    <location>
        <begin position="33"/>
        <end position="184"/>
    </location>
</feature>
<comment type="caution">
    <text evidence="5">The sequence shown here is derived from an EMBL/GenBank/DDBJ whole genome shotgun (WGS) entry which is preliminary data.</text>
</comment>
<keyword evidence="2" id="KW-0012">Acyltransferase</keyword>
<dbReference type="Gene3D" id="3.40.630.30">
    <property type="match status" value="1"/>
</dbReference>
<sequence>MCRSLSRWIPAPPPLPEPAGRGAGTTHTGSLALHIRRTRVADAAYLPALERDAAQAFCAIPGLEWLAEGDVLPPSVHLASIATQTCWVGANAKGQLRGFLSATPYGNDLHIQEMSVALAAQGQGLGRRLLHAACKAGQLLGLRRVTLTTFANVPWNAPFYASAGFCIVPPNALDARLASVLALEESTVDWPPPRAAPCSAIWHPPFNVFQNETVVPVKNDSRHHTAVITERLPPLYGCWPLHVCYFSSH</sequence>
<evidence type="ECO:0000256" key="3">
    <source>
        <dbReference type="SAM" id="MobiDB-lite"/>
    </source>
</evidence>
<dbReference type="CDD" id="cd04301">
    <property type="entry name" value="NAT_SF"/>
    <property type="match status" value="1"/>
</dbReference>
<keyword evidence="1" id="KW-0808">Transferase</keyword>
<dbReference type="InterPro" id="IPR000182">
    <property type="entry name" value="GNAT_dom"/>
</dbReference>
<evidence type="ECO:0000256" key="2">
    <source>
        <dbReference type="ARBA" id="ARBA00023315"/>
    </source>
</evidence>
<dbReference type="RefSeq" id="WP_242012576.1">
    <property type="nucleotide sequence ID" value="NZ_JAMYZY010000027.1"/>
</dbReference>
<dbReference type="PANTHER" id="PTHR43800:SF1">
    <property type="entry name" value="PEPTIDYL-LYSINE N-ACETYLTRANSFERASE YJAB"/>
    <property type="match status" value="1"/>
</dbReference>
<dbReference type="InterPro" id="IPR016181">
    <property type="entry name" value="Acyl_CoA_acyltransferase"/>
</dbReference>
<protein>
    <submittedName>
        <fullName evidence="5">GNAT family N-acetyltransferase</fullName>
    </submittedName>
</protein>
<gene>
    <name evidence="5" type="ORF">NKW50_07820</name>
</gene>
<reference evidence="5 6" key="1">
    <citation type="submission" date="2022-06" db="EMBL/GenBank/DDBJ databases">
        <title>Acetobacer genomes from food samples.</title>
        <authorList>
            <person name="Sombolestani A."/>
        </authorList>
    </citation>
    <scope>NUCLEOTIDE SEQUENCE [LARGE SCALE GENOMIC DNA]</scope>
    <source>
        <strain evidence="5 6">R-83285</strain>
    </source>
</reference>
<evidence type="ECO:0000313" key="6">
    <source>
        <dbReference type="Proteomes" id="UP001523528"/>
    </source>
</evidence>
<organism evidence="5 6">
    <name type="scientific">Acetobacter lambici</name>
    <dbReference type="NCBI Taxonomy" id="1332824"/>
    <lineage>
        <taxon>Bacteria</taxon>
        <taxon>Pseudomonadati</taxon>
        <taxon>Pseudomonadota</taxon>
        <taxon>Alphaproteobacteria</taxon>
        <taxon>Acetobacterales</taxon>
        <taxon>Acetobacteraceae</taxon>
        <taxon>Acetobacter</taxon>
    </lineage>
</organism>
<dbReference type="EMBL" id="JAMYZZ010000011">
    <property type="protein sequence ID" value="MCP1258497.1"/>
    <property type="molecule type" value="Genomic_DNA"/>
</dbReference>
<evidence type="ECO:0000256" key="1">
    <source>
        <dbReference type="ARBA" id="ARBA00022679"/>
    </source>
</evidence>